<sequence length="94" mass="10422">MAKENGSSINPMFKGMIKSFIPMIKGKISEIDPFVNNLLKGQELLPGETSAKIIFHTTEDGAQLLVCAFCEDTVVRVISKHKLSDFILNLIDKI</sequence>
<dbReference type="EMBL" id="VSSQ01079377">
    <property type="protein sequence ID" value="MPN28915.1"/>
    <property type="molecule type" value="Genomic_DNA"/>
</dbReference>
<protein>
    <submittedName>
        <fullName evidence="1">Uncharacterized protein</fullName>
    </submittedName>
</protein>
<reference evidence="1" key="1">
    <citation type="submission" date="2019-08" db="EMBL/GenBank/DDBJ databases">
        <authorList>
            <person name="Kucharzyk K."/>
            <person name="Murdoch R.W."/>
            <person name="Higgins S."/>
            <person name="Loffler F."/>
        </authorList>
    </citation>
    <scope>NUCLEOTIDE SEQUENCE</scope>
</reference>
<gene>
    <name evidence="1" type="ORF">SDC9_176360</name>
</gene>
<name>A0A645GQF5_9ZZZZ</name>
<dbReference type="AlphaFoldDB" id="A0A645GQF5"/>
<comment type="caution">
    <text evidence="1">The sequence shown here is derived from an EMBL/GenBank/DDBJ whole genome shotgun (WGS) entry which is preliminary data.</text>
</comment>
<accession>A0A645GQF5</accession>
<organism evidence="1">
    <name type="scientific">bioreactor metagenome</name>
    <dbReference type="NCBI Taxonomy" id="1076179"/>
    <lineage>
        <taxon>unclassified sequences</taxon>
        <taxon>metagenomes</taxon>
        <taxon>ecological metagenomes</taxon>
    </lineage>
</organism>
<proteinExistence type="predicted"/>
<evidence type="ECO:0000313" key="1">
    <source>
        <dbReference type="EMBL" id="MPN28915.1"/>
    </source>
</evidence>